<organism evidence="2 3">
    <name type="scientific">Altererythrobacter lutimaris</name>
    <dbReference type="NCBI Taxonomy" id="2743979"/>
    <lineage>
        <taxon>Bacteria</taxon>
        <taxon>Pseudomonadati</taxon>
        <taxon>Pseudomonadota</taxon>
        <taxon>Alphaproteobacteria</taxon>
        <taxon>Sphingomonadales</taxon>
        <taxon>Erythrobacteraceae</taxon>
        <taxon>Altererythrobacter</taxon>
    </lineage>
</organism>
<reference evidence="2 3" key="1">
    <citation type="submission" date="2020-06" db="EMBL/GenBank/DDBJ databases">
        <title>Altererythrobacter lutimaris sp. nov., a marine bacterium isolated from a tidal flat.</title>
        <authorList>
            <person name="Kim D."/>
            <person name="Yoo Y."/>
            <person name="Kim J.-J."/>
        </authorList>
    </citation>
    <scope>NUCLEOTIDE SEQUENCE [LARGE SCALE GENOMIC DNA]</scope>
    <source>
        <strain evidence="2 3">JGD-16</strain>
    </source>
</reference>
<evidence type="ECO:0000313" key="2">
    <source>
        <dbReference type="EMBL" id="NVE95563.1"/>
    </source>
</evidence>
<comment type="caution">
    <text evidence="2">The sequence shown here is derived from an EMBL/GenBank/DDBJ whole genome shotgun (WGS) entry which is preliminary data.</text>
</comment>
<gene>
    <name evidence="2" type="ORF">HUO12_11695</name>
</gene>
<protein>
    <submittedName>
        <fullName evidence="2">VOC family protein</fullName>
    </submittedName>
</protein>
<dbReference type="InterPro" id="IPR037523">
    <property type="entry name" value="VOC_core"/>
</dbReference>
<accession>A0A850HBT4</accession>
<dbReference type="Gene3D" id="3.10.180.10">
    <property type="entry name" value="2,3-Dihydroxybiphenyl 1,2-Dioxygenase, domain 1"/>
    <property type="match status" value="1"/>
</dbReference>
<keyword evidence="3" id="KW-1185">Reference proteome</keyword>
<dbReference type="AlphaFoldDB" id="A0A850HBT4"/>
<evidence type="ECO:0000313" key="3">
    <source>
        <dbReference type="Proteomes" id="UP000546031"/>
    </source>
</evidence>
<dbReference type="PROSITE" id="PS51819">
    <property type="entry name" value="VOC"/>
    <property type="match status" value="1"/>
</dbReference>
<dbReference type="Pfam" id="PF00903">
    <property type="entry name" value="Glyoxalase"/>
    <property type="match status" value="1"/>
</dbReference>
<name>A0A850HBT4_9SPHN</name>
<evidence type="ECO:0000259" key="1">
    <source>
        <dbReference type="PROSITE" id="PS51819"/>
    </source>
</evidence>
<sequence>MRTCLGRGIALGALALLSGCTVNNYNQTVEAPVAEAEITSQSERRAMDGVEIATPLPTDVRRASIIVRDMDKSLAFWRDALGLELNYDVEVTLSGVNLPVGEPGTKARLVLLNGNDPYLGWVGLLQPLDPPLPDVDEPYPTRLSSGMALMVVNTDDADARCAAAAAVEGTLMTGPPRLQVYPGRDGRPDIRVRGCNVFDPDGIAVEINQLLD</sequence>
<dbReference type="InterPro" id="IPR004360">
    <property type="entry name" value="Glyas_Fos-R_dOase_dom"/>
</dbReference>
<dbReference type="PROSITE" id="PS51257">
    <property type="entry name" value="PROKAR_LIPOPROTEIN"/>
    <property type="match status" value="1"/>
</dbReference>
<dbReference type="Proteomes" id="UP000546031">
    <property type="component" value="Unassembled WGS sequence"/>
</dbReference>
<dbReference type="EMBL" id="JABWTA010000001">
    <property type="protein sequence ID" value="NVE95563.1"/>
    <property type="molecule type" value="Genomic_DNA"/>
</dbReference>
<feature type="domain" description="VOC" evidence="1">
    <location>
        <begin position="59"/>
        <end position="210"/>
    </location>
</feature>
<proteinExistence type="predicted"/>
<dbReference type="RefSeq" id="WP_176273771.1">
    <property type="nucleotide sequence ID" value="NZ_JABWTA010000001.1"/>
</dbReference>
<dbReference type="SUPFAM" id="SSF54593">
    <property type="entry name" value="Glyoxalase/Bleomycin resistance protein/Dihydroxybiphenyl dioxygenase"/>
    <property type="match status" value="1"/>
</dbReference>
<dbReference type="InterPro" id="IPR029068">
    <property type="entry name" value="Glyas_Bleomycin-R_OHBP_Dase"/>
</dbReference>